<evidence type="ECO:0000313" key="2">
    <source>
        <dbReference type="Proteomes" id="UP000054560"/>
    </source>
</evidence>
<feature type="non-terminal residue" evidence="1">
    <location>
        <position position="60"/>
    </location>
</feature>
<proteinExistence type="predicted"/>
<keyword evidence="2" id="KW-1185">Reference proteome</keyword>
<sequence>PKVIQNRFYADTGYDVDIRDFCSTHDVKYQSFWSLTANPHLVNNPLITTLAQHRNNTNEQ</sequence>
<evidence type="ECO:0000313" key="1">
    <source>
        <dbReference type="EMBL" id="KNC70191.1"/>
    </source>
</evidence>
<protein>
    <submittedName>
        <fullName evidence="1">Uncharacterized protein</fullName>
    </submittedName>
</protein>
<organism evidence="1 2">
    <name type="scientific">Sphaeroforma arctica JP610</name>
    <dbReference type="NCBI Taxonomy" id="667725"/>
    <lineage>
        <taxon>Eukaryota</taxon>
        <taxon>Ichthyosporea</taxon>
        <taxon>Ichthyophonida</taxon>
        <taxon>Sphaeroforma</taxon>
    </lineage>
</organism>
<accession>A0A0L0F0K9</accession>
<gene>
    <name evidence="1" type="ORF">SARC_17287</name>
</gene>
<dbReference type="GeneID" id="25917791"/>
<feature type="non-terminal residue" evidence="1">
    <location>
        <position position="1"/>
    </location>
</feature>
<dbReference type="AlphaFoldDB" id="A0A0L0F0K9"/>
<reference evidence="1 2" key="1">
    <citation type="submission" date="2011-02" db="EMBL/GenBank/DDBJ databases">
        <title>The Genome Sequence of Sphaeroforma arctica JP610.</title>
        <authorList>
            <consortium name="The Broad Institute Genome Sequencing Platform"/>
            <person name="Russ C."/>
            <person name="Cuomo C."/>
            <person name="Young S.K."/>
            <person name="Zeng Q."/>
            <person name="Gargeya S."/>
            <person name="Alvarado L."/>
            <person name="Berlin A."/>
            <person name="Chapman S.B."/>
            <person name="Chen Z."/>
            <person name="Freedman E."/>
            <person name="Gellesch M."/>
            <person name="Goldberg J."/>
            <person name="Griggs A."/>
            <person name="Gujja S."/>
            <person name="Heilman E."/>
            <person name="Heiman D."/>
            <person name="Howarth C."/>
            <person name="Mehta T."/>
            <person name="Neiman D."/>
            <person name="Pearson M."/>
            <person name="Roberts A."/>
            <person name="Saif S."/>
            <person name="Shea T."/>
            <person name="Shenoy N."/>
            <person name="Sisk P."/>
            <person name="Stolte C."/>
            <person name="Sykes S."/>
            <person name="White J."/>
            <person name="Yandava C."/>
            <person name="Burger G."/>
            <person name="Gray M.W."/>
            <person name="Holland P.W.H."/>
            <person name="King N."/>
            <person name="Lang F.B.F."/>
            <person name="Roger A.J."/>
            <person name="Ruiz-Trillo I."/>
            <person name="Haas B."/>
            <person name="Nusbaum C."/>
            <person name="Birren B."/>
        </authorList>
    </citation>
    <scope>NUCLEOTIDE SEQUENCE [LARGE SCALE GENOMIC DNA]</scope>
    <source>
        <strain evidence="1 2">JP610</strain>
    </source>
</reference>
<dbReference type="Proteomes" id="UP000054560">
    <property type="component" value="Unassembled WGS sequence"/>
</dbReference>
<dbReference type="STRING" id="667725.A0A0L0F0K9"/>
<dbReference type="EMBL" id="KQ251857">
    <property type="protein sequence ID" value="KNC70191.1"/>
    <property type="molecule type" value="Genomic_DNA"/>
</dbReference>
<dbReference type="RefSeq" id="XP_014144093.1">
    <property type="nucleotide sequence ID" value="XM_014288618.1"/>
</dbReference>
<name>A0A0L0F0K9_9EUKA</name>
<dbReference type="OrthoDB" id="5357513at2759"/>